<keyword evidence="2" id="KW-0378">Hydrolase</keyword>
<comment type="caution">
    <text evidence="4">Lacks conserved residue(s) required for the propagation of feature annotation.</text>
</comment>
<dbReference type="InterPro" id="IPR034073">
    <property type="entry name" value="Subtilisin_DY-like_dom"/>
</dbReference>
<evidence type="ECO:0000256" key="4">
    <source>
        <dbReference type="PROSITE-ProRule" id="PRU01240"/>
    </source>
</evidence>
<dbReference type="PROSITE" id="PS51892">
    <property type="entry name" value="SUBTILASE"/>
    <property type="match status" value="1"/>
</dbReference>
<evidence type="ECO:0000256" key="3">
    <source>
        <dbReference type="ARBA" id="ARBA00022825"/>
    </source>
</evidence>
<dbReference type="PRINTS" id="PR00723">
    <property type="entry name" value="SUBTILISIN"/>
</dbReference>
<dbReference type="InterPro" id="IPR036852">
    <property type="entry name" value="Peptidase_S8/S53_dom_sf"/>
</dbReference>
<dbReference type="InParanoid" id="Q2HHT9"/>
<dbReference type="GO" id="GO:0006508">
    <property type="term" value="P:proteolysis"/>
    <property type="evidence" value="ECO:0007669"/>
    <property type="project" value="UniProtKB-KW"/>
</dbReference>
<proteinExistence type="inferred from homology"/>
<evidence type="ECO:0000256" key="6">
    <source>
        <dbReference type="SAM" id="SignalP"/>
    </source>
</evidence>
<gene>
    <name evidence="8" type="ORF">CHGG_00215</name>
</gene>
<feature type="signal peptide" evidence="6">
    <location>
        <begin position="1"/>
        <end position="26"/>
    </location>
</feature>
<evidence type="ECO:0000259" key="7">
    <source>
        <dbReference type="Pfam" id="PF00082"/>
    </source>
</evidence>
<feature type="region of interest" description="Disordered" evidence="5">
    <location>
        <begin position="541"/>
        <end position="561"/>
    </location>
</feature>
<sequence>MKTQAVQAVVCSALGALLLWAPAVTAQQPHQPRIALKLTEEAQAKQQDDPNFIASLIQSASPASFRLSAPEEVSVDPILTSQRLDDLEAKVVPTGKFNTFKVPNFNAWYNVQVGPGGSENQARNVGDTAAQNTTGTDEPRLALPKDTLELIHRLHKLPEVESAHALYPGPPPAVNAGDDPRNVWQGYLNAAPQGINARYAWGFPGGDGAGTNIIDVEQGWNLNHEDLAAAGITLISGRNQAWFAHGTSVLGEMFMVDNQIGGVGIIPAAKGRVVSQHRDDWTYNTADAILDAAAHLSFGDIILIEAQEYDPVSGVYYWPVEIVDVNFDAIQLATAMGITVVQAGCNGGYDLDLYTSLSGKRIFDRSSPDFRDSGAIMVGGANPAVPHTRWWGSNHGSRMDVYAWSDGIDTADSDDVTGTADWYTSWFGGTSGASPIIVGAAAIVQAMSHARHNTKLHPIELRRILTTTGGTPSADPPNDRIGIMPDLQAIIDTIFSGANDTSDLYLRDHVGDTGEATTPTQPNTSHRFTSPDIIIRQSSLPHPATTLGSNSGTESNPSLSDPILPGHAHAVYLRLLNRGSSPAQDATATVYWAEPATLVTPEMWHVVGSVEVGEVPEGGVFVVAPAVEWTAPADSAGSGYCFVAVVGAGTDPVPVPALTGGFEEFVTGVVQGSNNVAWRNVGVVSAPPASGNGTGFHRFSLKIPGAFDDAREFVVRGVGKLPKGSKVRLQVPQGLAGTMGMKGCAHRGEDGQGIVVVGLQPGETVQIGKGVLAAKSVADCQLQVKVPEETYKGEGDYEYALVQEWQGVEVGRITWRFGPVAEL</sequence>
<dbReference type="CDD" id="cd04843">
    <property type="entry name" value="Peptidases_S8_11"/>
    <property type="match status" value="1"/>
</dbReference>
<dbReference type="OrthoDB" id="3866712at2759"/>
<dbReference type="AlphaFoldDB" id="Q2HHT9"/>
<dbReference type="EMBL" id="CH408029">
    <property type="protein sequence ID" value="EAQ91980.1"/>
    <property type="molecule type" value="Genomic_DNA"/>
</dbReference>
<dbReference type="GO" id="GO:0004252">
    <property type="term" value="F:serine-type endopeptidase activity"/>
    <property type="evidence" value="ECO:0007669"/>
    <property type="project" value="InterPro"/>
</dbReference>
<keyword evidence="6" id="KW-0732">Signal</keyword>
<dbReference type="Proteomes" id="UP000001056">
    <property type="component" value="Unassembled WGS sequence"/>
</dbReference>
<keyword evidence="9" id="KW-1185">Reference proteome</keyword>
<dbReference type="InterPro" id="IPR000209">
    <property type="entry name" value="Peptidase_S8/S53_dom"/>
</dbReference>
<evidence type="ECO:0000313" key="8">
    <source>
        <dbReference type="EMBL" id="EAQ91980.1"/>
    </source>
</evidence>
<dbReference type="VEuPathDB" id="FungiDB:CHGG_00215"/>
<dbReference type="HOGENOM" id="CLU_011779_0_0_1"/>
<dbReference type="RefSeq" id="XP_001219436.1">
    <property type="nucleotide sequence ID" value="XM_001219435.1"/>
</dbReference>
<dbReference type="SUPFAM" id="SSF52743">
    <property type="entry name" value="Subtilisin-like"/>
    <property type="match status" value="1"/>
</dbReference>
<dbReference type="Pfam" id="PF00082">
    <property type="entry name" value="Peptidase_S8"/>
    <property type="match status" value="1"/>
</dbReference>
<protein>
    <recommendedName>
        <fullName evidence="7">Peptidase S8/S53 domain-containing protein</fullName>
    </recommendedName>
</protein>
<feature type="compositionally biased region" description="Polar residues" evidence="5">
    <location>
        <begin position="541"/>
        <end position="559"/>
    </location>
</feature>
<dbReference type="OMA" id="SHARHNT"/>
<dbReference type="InterPro" id="IPR015500">
    <property type="entry name" value="Peptidase_S8_subtilisin-rel"/>
</dbReference>
<feature type="domain" description="Peptidase S8/S53" evidence="7">
    <location>
        <begin position="240"/>
        <end position="469"/>
    </location>
</feature>
<accession>Q2HHT9</accession>
<evidence type="ECO:0000313" key="9">
    <source>
        <dbReference type="Proteomes" id="UP000001056"/>
    </source>
</evidence>
<comment type="similarity">
    <text evidence="4">Belongs to the peptidase S8 family.</text>
</comment>
<evidence type="ECO:0000256" key="5">
    <source>
        <dbReference type="SAM" id="MobiDB-lite"/>
    </source>
</evidence>
<organism evidence="8 9">
    <name type="scientific">Chaetomium globosum (strain ATCC 6205 / CBS 148.51 / DSM 1962 / NBRC 6347 / NRRL 1970)</name>
    <name type="common">Soil fungus</name>
    <dbReference type="NCBI Taxonomy" id="306901"/>
    <lineage>
        <taxon>Eukaryota</taxon>
        <taxon>Fungi</taxon>
        <taxon>Dikarya</taxon>
        <taxon>Ascomycota</taxon>
        <taxon>Pezizomycotina</taxon>
        <taxon>Sordariomycetes</taxon>
        <taxon>Sordariomycetidae</taxon>
        <taxon>Sordariales</taxon>
        <taxon>Chaetomiaceae</taxon>
        <taxon>Chaetomium</taxon>
    </lineage>
</organism>
<name>Q2HHT9_CHAGB</name>
<evidence type="ECO:0000256" key="1">
    <source>
        <dbReference type="ARBA" id="ARBA00022670"/>
    </source>
</evidence>
<reference evidence="9" key="1">
    <citation type="journal article" date="2015" name="Genome Announc.">
        <title>Draft genome sequence of the cellulolytic fungus Chaetomium globosum.</title>
        <authorList>
            <person name="Cuomo C.A."/>
            <person name="Untereiner W.A."/>
            <person name="Ma L.-J."/>
            <person name="Grabherr M."/>
            <person name="Birren B.W."/>
        </authorList>
    </citation>
    <scope>NUCLEOTIDE SEQUENCE [LARGE SCALE GENOMIC DNA]</scope>
    <source>
        <strain evidence="9">ATCC 6205 / CBS 148.51 / DSM 1962 / NBRC 6347 / NRRL 1970</strain>
    </source>
</reference>
<keyword evidence="3" id="KW-0720">Serine protease</keyword>
<keyword evidence="1" id="KW-0645">Protease</keyword>
<dbReference type="PROSITE" id="PS00138">
    <property type="entry name" value="SUBTILASE_SER"/>
    <property type="match status" value="1"/>
</dbReference>
<dbReference type="InterPro" id="IPR023828">
    <property type="entry name" value="Peptidase_S8_Ser-AS"/>
</dbReference>
<evidence type="ECO:0000256" key="2">
    <source>
        <dbReference type="ARBA" id="ARBA00022801"/>
    </source>
</evidence>
<dbReference type="eggNOG" id="ENOG502RS96">
    <property type="taxonomic scope" value="Eukaryota"/>
</dbReference>
<dbReference type="GeneID" id="4387760"/>
<dbReference type="Gene3D" id="3.40.50.200">
    <property type="entry name" value="Peptidase S8/S53 domain"/>
    <property type="match status" value="1"/>
</dbReference>
<feature type="chain" id="PRO_5004209327" description="Peptidase S8/S53 domain-containing protein" evidence="6">
    <location>
        <begin position="27"/>
        <end position="823"/>
    </location>
</feature>